<keyword evidence="13" id="KW-1185">Reference proteome</keyword>
<comment type="subcellular location">
    <subcellularLocation>
        <location evidence="2 9 11">Cytoplasm</location>
    </subcellularLocation>
</comment>
<name>F4QL60_9CAUL</name>
<comment type="similarity">
    <text evidence="4 9 10">Belongs to the HisA/HisF family.</text>
</comment>
<dbReference type="Gene3D" id="3.20.20.70">
    <property type="entry name" value="Aldolase class I"/>
    <property type="match status" value="1"/>
</dbReference>
<keyword evidence="7 9" id="KW-0368">Histidine biosynthesis</keyword>
<dbReference type="HAMAP" id="MF_01014">
    <property type="entry name" value="HisA"/>
    <property type="match status" value="1"/>
</dbReference>
<keyword evidence="8 9" id="KW-0413">Isomerase</keyword>
<dbReference type="Proteomes" id="UP000006512">
    <property type="component" value="Unassembled WGS sequence"/>
</dbReference>
<dbReference type="PANTHER" id="PTHR43090">
    <property type="entry name" value="1-(5-PHOSPHORIBOSYL)-5-[(5-PHOSPHORIBOSYLAMINO)METHYLIDENEAMINO] IMIDAZOLE-4-CARBOXAMIDE ISOMERASE"/>
    <property type="match status" value="1"/>
</dbReference>
<keyword evidence="5 9" id="KW-0963">Cytoplasm</keyword>
<evidence type="ECO:0000256" key="4">
    <source>
        <dbReference type="ARBA" id="ARBA00009667"/>
    </source>
</evidence>
<evidence type="ECO:0000256" key="6">
    <source>
        <dbReference type="ARBA" id="ARBA00022605"/>
    </source>
</evidence>
<dbReference type="OrthoDB" id="9807749at2"/>
<evidence type="ECO:0000313" key="13">
    <source>
        <dbReference type="Proteomes" id="UP000006512"/>
    </source>
</evidence>
<evidence type="ECO:0000256" key="11">
    <source>
        <dbReference type="RuleBase" id="RU003658"/>
    </source>
</evidence>
<dbReference type="EC" id="5.3.1.16" evidence="9 11"/>
<evidence type="ECO:0000313" key="12">
    <source>
        <dbReference type="EMBL" id="EGF93435.1"/>
    </source>
</evidence>
<evidence type="ECO:0000256" key="5">
    <source>
        <dbReference type="ARBA" id="ARBA00022490"/>
    </source>
</evidence>
<dbReference type="InterPro" id="IPR011060">
    <property type="entry name" value="RibuloseP-bd_barrel"/>
</dbReference>
<dbReference type="SUPFAM" id="SSF51366">
    <property type="entry name" value="Ribulose-phoshate binding barrel"/>
    <property type="match status" value="1"/>
</dbReference>
<dbReference type="RefSeq" id="WP_006272632.1">
    <property type="nucleotide sequence ID" value="NZ_GL883077.1"/>
</dbReference>
<gene>
    <name evidence="9 12" type="primary">hisA</name>
    <name evidence="12" type="ORF">ABI_18750</name>
</gene>
<dbReference type="InterPro" id="IPR006062">
    <property type="entry name" value="His_biosynth"/>
</dbReference>
<feature type="active site" description="Proton donor" evidence="9">
    <location>
        <position position="130"/>
    </location>
</feature>
<evidence type="ECO:0000256" key="1">
    <source>
        <dbReference type="ARBA" id="ARBA00000901"/>
    </source>
</evidence>
<dbReference type="GO" id="GO:0003949">
    <property type="term" value="F:1-(5-phosphoribosyl)-5-[(5-phosphoribosylamino)methylideneamino]imidazole-4-carboxamide isomerase activity"/>
    <property type="evidence" value="ECO:0007669"/>
    <property type="project" value="UniProtKB-UniRule"/>
</dbReference>
<dbReference type="STRING" id="715226.ABI_18750"/>
<dbReference type="GO" id="GO:0000105">
    <property type="term" value="P:L-histidine biosynthetic process"/>
    <property type="evidence" value="ECO:0007669"/>
    <property type="project" value="UniProtKB-UniRule"/>
</dbReference>
<dbReference type="eggNOG" id="COG0106">
    <property type="taxonomic scope" value="Bacteria"/>
</dbReference>
<evidence type="ECO:0000256" key="9">
    <source>
        <dbReference type="HAMAP-Rule" id="MF_01014"/>
    </source>
</evidence>
<dbReference type="InterPro" id="IPR044524">
    <property type="entry name" value="Isoase_HisA-like"/>
</dbReference>
<keyword evidence="6 9" id="KW-0028">Amino-acid biosynthesis</keyword>
<organism evidence="12 13">
    <name type="scientific">Asticcacaulis biprosthecium C19</name>
    <dbReference type="NCBI Taxonomy" id="715226"/>
    <lineage>
        <taxon>Bacteria</taxon>
        <taxon>Pseudomonadati</taxon>
        <taxon>Pseudomonadota</taxon>
        <taxon>Alphaproteobacteria</taxon>
        <taxon>Caulobacterales</taxon>
        <taxon>Caulobacteraceae</taxon>
        <taxon>Asticcacaulis</taxon>
    </lineage>
</organism>
<dbReference type="InterPro" id="IPR006063">
    <property type="entry name" value="HisA_bact_arch"/>
</dbReference>
<dbReference type="NCBIfam" id="TIGR00007">
    <property type="entry name" value="1-(5-phosphoribosyl)-5-[(5-phosphoribosylamino)methylideneamino]imidazole-4-carboxamide isomerase"/>
    <property type="match status" value="1"/>
</dbReference>
<dbReference type="FunFam" id="3.20.20.70:FF:000009">
    <property type="entry name" value="1-(5-phosphoribosyl)-5-[(5-phosphoribosylamino)methylideneamino] imidazole-4-carboxamide isomerase"/>
    <property type="match status" value="1"/>
</dbReference>
<comment type="pathway">
    <text evidence="3 9 11">Amino-acid biosynthesis; L-histidine biosynthesis; L-histidine from 5-phospho-alpha-D-ribose 1-diphosphate: step 4/9.</text>
</comment>
<proteinExistence type="inferred from homology"/>
<dbReference type="InterPro" id="IPR013785">
    <property type="entry name" value="Aldolase_TIM"/>
</dbReference>
<protein>
    <recommendedName>
        <fullName evidence="9 11">1-(5-phosphoribosyl)-5-[(5-phosphoribosylamino)methylideneamino] imidazole-4-carboxamide isomerase</fullName>
        <ecNumber evidence="9 11">5.3.1.16</ecNumber>
    </recommendedName>
    <alternativeName>
        <fullName evidence="9">Phosphoribosylformimino-5-aminoimidazole carboxamide ribotide isomerase</fullName>
    </alternativeName>
</protein>
<evidence type="ECO:0000256" key="3">
    <source>
        <dbReference type="ARBA" id="ARBA00005133"/>
    </source>
</evidence>
<evidence type="ECO:0000256" key="10">
    <source>
        <dbReference type="RuleBase" id="RU003657"/>
    </source>
</evidence>
<evidence type="ECO:0000256" key="7">
    <source>
        <dbReference type="ARBA" id="ARBA00023102"/>
    </source>
</evidence>
<dbReference type="Pfam" id="PF00977">
    <property type="entry name" value="His_biosynth"/>
    <property type="match status" value="1"/>
</dbReference>
<dbReference type="PANTHER" id="PTHR43090:SF2">
    <property type="entry name" value="1-(5-PHOSPHORIBOSYL)-5-[(5-PHOSPHORIBOSYLAMINO)METHYLIDENEAMINO] IMIDAZOLE-4-CARBOXAMIDE ISOMERASE"/>
    <property type="match status" value="1"/>
</dbReference>
<accession>F4QL60</accession>
<dbReference type="HOGENOM" id="CLU_048577_1_2_5"/>
<sequence>MILYPAIDLINGECVRLSQGRFDAVTKYDSDPFKRLGLFNGENAQWVHIVDLDGAKAGSPQQHDLIGRLAKASLAKIQTGGGVRTRAHVQTLLDEGISAVVVGSAAVKNPEEVRGWLADFGKDRITLALDVLPTADGDFDAALHGWVEGSGISLWDVLDYYPVGSAQRILVTDVSRDGMLMGPNMALMTALRRKRPDLDIQASGGVRSIEDLYELKTLGVHGAIVGKAIYEGLIDLKAALNVG</sequence>
<dbReference type="EMBL" id="GL883077">
    <property type="protein sequence ID" value="EGF93435.1"/>
    <property type="molecule type" value="Genomic_DNA"/>
</dbReference>
<dbReference type="AlphaFoldDB" id="F4QL60"/>
<dbReference type="InterPro" id="IPR023016">
    <property type="entry name" value="HisA/PriA"/>
</dbReference>
<dbReference type="GO" id="GO:0005737">
    <property type="term" value="C:cytoplasm"/>
    <property type="evidence" value="ECO:0007669"/>
    <property type="project" value="UniProtKB-SubCell"/>
</dbReference>
<dbReference type="GO" id="GO:0000162">
    <property type="term" value="P:L-tryptophan biosynthetic process"/>
    <property type="evidence" value="ECO:0007669"/>
    <property type="project" value="TreeGrafter"/>
</dbReference>
<dbReference type="UniPathway" id="UPA00031">
    <property type="reaction ID" value="UER00009"/>
</dbReference>
<evidence type="ECO:0000256" key="2">
    <source>
        <dbReference type="ARBA" id="ARBA00004496"/>
    </source>
</evidence>
<dbReference type="CDD" id="cd04732">
    <property type="entry name" value="HisA"/>
    <property type="match status" value="1"/>
</dbReference>
<comment type="catalytic activity">
    <reaction evidence="1 9 11">
        <text>1-(5-phospho-beta-D-ribosyl)-5-[(5-phospho-beta-D-ribosylamino)methylideneamino]imidazole-4-carboxamide = 5-[(5-phospho-1-deoxy-D-ribulos-1-ylimino)methylamino]-1-(5-phospho-beta-D-ribosyl)imidazole-4-carboxamide</text>
        <dbReference type="Rhea" id="RHEA:15469"/>
        <dbReference type="ChEBI" id="CHEBI:58435"/>
        <dbReference type="ChEBI" id="CHEBI:58525"/>
        <dbReference type="EC" id="5.3.1.16"/>
    </reaction>
</comment>
<evidence type="ECO:0000256" key="8">
    <source>
        <dbReference type="ARBA" id="ARBA00023235"/>
    </source>
</evidence>
<reference evidence="13" key="1">
    <citation type="submission" date="2011-03" db="EMBL/GenBank/DDBJ databases">
        <title>Draft genome sequence of Brevundimonas diminuta.</title>
        <authorList>
            <person name="Brown P.J.B."/>
            <person name="Buechlein A."/>
            <person name="Hemmerich C."/>
            <person name="Brun Y.V."/>
        </authorList>
    </citation>
    <scope>NUCLEOTIDE SEQUENCE [LARGE SCALE GENOMIC DNA]</scope>
    <source>
        <strain evidence="13">C19</strain>
    </source>
</reference>
<feature type="active site" description="Proton acceptor" evidence="9">
    <location>
        <position position="8"/>
    </location>
</feature>